<evidence type="ECO:0000313" key="3">
    <source>
        <dbReference type="Proteomes" id="UP001379235"/>
    </source>
</evidence>
<keyword evidence="3" id="KW-1185">Reference proteome</keyword>
<accession>A0ABU8SCS7</accession>
<dbReference type="EMBL" id="JBBHJY010000010">
    <property type="protein sequence ID" value="MEJ6011772.1"/>
    <property type="molecule type" value="Genomic_DNA"/>
</dbReference>
<keyword evidence="1" id="KW-0175">Coiled coil</keyword>
<evidence type="ECO:0008006" key="4">
    <source>
        <dbReference type="Google" id="ProtNLM"/>
    </source>
</evidence>
<evidence type="ECO:0000256" key="1">
    <source>
        <dbReference type="SAM" id="Coils"/>
    </source>
</evidence>
<dbReference type="RefSeq" id="WP_339969317.1">
    <property type="nucleotide sequence ID" value="NZ_JBBHJY010000010.1"/>
</dbReference>
<gene>
    <name evidence="2" type="ORF">WG900_17820</name>
</gene>
<reference evidence="2 3" key="1">
    <citation type="submission" date="2024-03" db="EMBL/GenBank/DDBJ databases">
        <authorList>
            <person name="Jo J.-H."/>
        </authorList>
    </citation>
    <scope>NUCLEOTIDE SEQUENCE [LARGE SCALE GENOMIC DNA]</scope>
    <source>
        <strain evidence="2 3">AS3R-12</strain>
    </source>
</reference>
<comment type="caution">
    <text evidence="2">The sequence shown here is derived from an EMBL/GenBank/DDBJ whole genome shotgun (WGS) entry which is preliminary data.</text>
</comment>
<evidence type="ECO:0000313" key="2">
    <source>
        <dbReference type="EMBL" id="MEJ6011772.1"/>
    </source>
</evidence>
<protein>
    <recommendedName>
        <fullName evidence="4">Metal-dependent phosphohydrolase 7TM extracellular domain-containing protein</fullName>
    </recommendedName>
</protein>
<dbReference type="Proteomes" id="UP001379235">
    <property type="component" value="Unassembled WGS sequence"/>
</dbReference>
<name>A0ABU8SCS7_9SPHN</name>
<organism evidence="2 3">
    <name type="scientific">Novosphingobium aquae</name>
    <dbReference type="NCBI Taxonomy" id="3133435"/>
    <lineage>
        <taxon>Bacteria</taxon>
        <taxon>Pseudomonadati</taxon>
        <taxon>Pseudomonadota</taxon>
        <taxon>Alphaproteobacteria</taxon>
        <taxon>Sphingomonadales</taxon>
        <taxon>Sphingomonadaceae</taxon>
        <taxon>Novosphingobium</taxon>
    </lineage>
</organism>
<proteinExistence type="predicted"/>
<feature type="coiled-coil region" evidence="1">
    <location>
        <begin position="85"/>
        <end position="138"/>
    </location>
</feature>
<sequence length="147" mass="16886">MKLRRSYMQHINPRGAIADFREVFRQAGKNRWRITIAAMAVTATLFWALTKDSWRVPPAKPQITYINSFPLDRTPEETKAFIEKNQKLKDKVEAREREIAEESKAIYRKLGEISGMDVKKIEREAKEAEAAKAAEAARKQQAPVASR</sequence>